<dbReference type="AlphaFoldDB" id="A0A1A9A734"/>
<keyword evidence="2" id="KW-1185">Reference proteome</keyword>
<evidence type="ECO:0000313" key="1">
    <source>
        <dbReference type="EMBL" id="SBT51983.1"/>
    </source>
</evidence>
<evidence type="ECO:0008006" key="3">
    <source>
        <dbReference type="Google" id="ProtNLM"/>
    </source>
</evidence>
<sequence>MGTGSRCPGCKSKPFANAQRKYAHNRSHPPEWYGTRARRMKAAFLAANPRCHECGAHSTHVDHATPVSVRPDLLMDVGNWRPHCGPCSERQGARIANARRYGRKP</sequence>
<dbReference type="EMBL" id="LT594323">
    <property type="protein sequence ID" value="SBT51983.1"/>
    <property type="molecule type" value="Genomic_DNA"/>
</dbReference>
<name>A0A1A9A734_9ACTN</name>
<evidence type="ECO:0000313" key="2">
    <source>
        <dbReference type="Proteomes" id="UP000199385"/>
    </source>
</evidence>
<dbReference type="Proteomes" id="UP000199385">
    <property type="component" value="Chromosome I"/>
</dbReference>
<protein>
    <recommendedName>
        <fullName evidence="3">5-methylcytosine-specific restriction enzyme A</fullName>
    </recommendedName>
</protein>
<dbReference type="Gene3D" id="1.10.30.50">
    <property type="match status" value="1"/>
</dbReference>
<organism evidence="1 2">
    <name type="scientific">Micromonospora auratinigra</name>
    <dbReference type="NCBI Taxonomy" id="261654"/>
    <lineage>
        <taxon>Bacteria</taxon>
        <taxon>Bacillati</taxon>
        <taxon>Actinomycetota</taxon>
        <taxon>Actinomycetes</taxon>
        <taxon>Micromonosporales</taxon>
        <taxon>Micromonosporaceae</taxon>
        <taxon>Micromonospora</taxon>
    </lineage>
</organism>
<dbReference type="PATRIC" id="fig|261654.4.peg.5512"/>
<gene>
    <name evidence="1" type="ORF">GA0070611_5439</name>
</gene>
<accession>A0A1A9A734</accession>
<proteinExistence type="predicted"/>
<reference evidence="2" key="1">
    <citation type="submission" date="2016-06" db="EMBL/GenBank/DDBJ databases">
        <authorList>
            <person name="Varghese N."/>
            <person name="Submissions Spin"/>
        </authorList>
    </citation>
    <scope>NUCLEOTIDE SEQUENCE [LARGE SCALE GENOMIC DNA]</scope>
    <source>
        <strain evidence="2">DSM 44815</strain>
    </source>
</reference>